<organism evidence="18 19">
    <name type="scientific">Acidovorax soli</name>
    <dbReference type="NCBI Taxonomy" id="592050"/>
    <lineage>
        <taxon>Bacteria</taxon>
        <taxon>Pseudomonadati</taxon>
        <taxon>Pseudomonadota</taxon>
        <taxon>Betaproteobacteria</taxon>
        <taxon>Burkholderiales</taxon>
        <taxon>Comamonadaceae</taxon>
        <taxon>Acidovorax</taxon>
    </lineage>
</organism>
<comment type="subcellular location">
    <subcellularLocation>
        <location evidence="10 13">Cytoplasm</location>
    </subcellularLocation>
</comment>
<evidence type="ECO:0000256" key="10">
    <source>
        <dbReference type="HAMAP-Rule" id="MF_00641"/>
    </source>
</evidence>
<dbReference type="EC" id="2.3.3.9" evidence="10 11"/>
<evidence type="ECO:0000256" key="2">
    <source>
        <dbReference type="ARBA" id="ARBA00022435"/>
    </source>
</evidence>
<dbReference type="HAMAP" id="MF_00641">
    <property type="entry name" value="Malate_synth_G"/>
    <property type="match status" value="1"/>
</dbReference>
<dbReference type="Gene3D" id="3.20.20.360">
    <property type="entry name" value="Malate synthase, domain 3"/>
    <property type="match status" value="2"/>
</dbReference>
<feature type="binding site" evidence="10">
    <location>
        <position position="548"/>
    </location>
    <ligand>
        <name>acetyl-CoA</name>
        <dbReference type="ChEBI" id="CHEBI:57288"/>
    </ligand>
</feature>
<evidence type="ECO:0000259" key="15">
    <source>
        <dbReference type="Pfam" id="PF20656"/>
    </source>
</evidence>
<dbReference type="GO" id="GO:0009436">
    <property type="term" value="P:glyoxylate catabolic process"/>
    <property type="evidence" value="ECO:0007669"/>
    <property type="project" value="TreeGrafter"/>
</dbReference>
<evidence type="ECO:0000256" key="13">
    <source>
        <dbReference type="RuleBase" id="RU003572"/>
    </source>
</evidence>
<keyword evidence="19" id="KW-1185">Reference proteome</keyword>
<dbReference type="Proteomes" id="UP000199002">
    <property type="component" value="Unassembled WGS sequence"/>
</dbReference>
<proteinExistence type="inferred from homology"/>
<dbReference type="Pfam" id="PF20659">
    <property type="entry name" value="MS_C"/>
    <property type="match status" value="1"/>
</dbReference>
<dbReference type="STRING" id="592050.SAMN05421875_1224"/>
<evidence type="ECO:0000256" key="8">
    <source>
        <dbReference type="ARBA" id="ARBA00023097"/>
    </source>
</evidence>
<name>A0A1H4D0R3_9BURK</name>
<dbReference type="InterPro" id="IPR048357">
    <property type="entry name" value="MSG_insertion"/>
</dbReference>
<keyword evidence="8 10" id="KW-0558">Oxidation</keyword>
<feature type="binding site" evidence="10">
    <location>
        <position position="467"/>
    </location>
    <ligand>
        <name>Mg(2+)</name>
        <dbReference type="ChEBI" id="CHEBI:18420"/>
    </ligand>
</feature>
<dbReference type="Gene3D" id="1.20.1220.12">
    <property type="entry name" value="Malate synthase, domain III"/>
    <property type="match status" value="1"/>
</dbReference>
<evidence type="ECO:0000256" key="7">
    <source>
        <dbReference type="ARBA" id="ARBA00022842"/>
    </source>
</evidence>
<dbReference type="PANTHER" id="PTHR42739:SF1">
    <property type="entry name" value="MALATE SYNTHASE G"/>
    <property type="match status" value="1"/>
</dbReference>
<dbReference type="Pfam" id="PF20656">
    <property type="entry name" value="MS_N"/>
    <property type="match status" value="1"/>
</dbReference>
<keyword evidence="5 10" id="KW-0808">Transferase</keyword>
<dbReference type="NCBIfam" id="TIGR01345">
    <property type="entry name" value="malate_syn_G"/>
    <property type="match status" value="1"/>
</dbReference>
<feature type="active site" description="Proton donor" evidence="10 12">
    <location>
        <position position="643"/>
    </location>
</feature>
<feature type="domain" description="Malate synthase C-terminal" evidence="17">
    <location>
        <begin position="603"/>
        <end position="699"/>
    </location>
</feature>
<protein>
    <recommendedName>
        <fullName evidence="10 11">Malate synthase G</fullName>
        <ecNumber evidence="10 11">2.3.3.9</ecNumber>
    </recommendedName>
</protein>
<dbReference type="GO" id="GO:0006097">
    <property type="term" value="P:glyoxylate cycle"/>
    <property type="evidence" value="ECO:0007669"/>
    <property type="project" value="UniProtKB-UniRule"/>
</dbReference>
<feature type="binding site" evidence="10">
    <location>
        <begin position="125"/>
        <end position="126"/>
    </location>
    <ligand>
        <name>acetyl-CoA</name>
        <dbReference type="ChEBI" id="CHEBI:57288"/>
    </ligand>
</feature>
<reference evidence="19" key="1">
    <citation type="submission" date="2016-10" db="EMBL/GenBank/DDBJ databases">
        <authorList>
            <person name="Varghese N."/>
            <person name="Submissions S."/>
        </authorList>
    </citation>
    <scope>NUCLEOTIDE SEQUENCE [LARGE SCALE GENOMIC DNA]</scope>
    <source>
        <strain evidence="19">DSM 25157</strain>
    </source>
</reference>
<evidence type="ECO:0000259" key="14">
    <source>
        <dbReference type="Pfam" id="PF01274"/>
    </source>
</evidence>
<dbReference type="NCBIfam" id="NF002825">
    <property type="entry name" value="PRK02999.1"/>
    <property type="match status" value="1"/>
</dbReference>
<dbReference type="Pfam" id="PF20658">
    <property type="entry name" value="MSG_insertion"/>
    <property type="match status" value="1"/>
</dbReference>
<evidence type="ECO:0000256" key="3">
    <source>
        <dbReference type="ARBA" id="ARBA00022490"/>
    </source>
</evidence>
<evidence type="ECO:0000256" key="11">
    <source>
        <dbReference type="NCBIfam" id="TIGR01345"/>
    </source>
</evidence>
<comment type="function">
    <text evidence="10">Involved in the glycolate utilization. Catalyzes the condensation and subsequent hydrolysis of acetyl-coenzyme A (acetyl-CoA) and glyoxylate to form malate and CoA.</text>
</comment>
<dbReference type="FunFam" id="3.20.20.360:FF:000003">
    <property type="entry name" value="Malate synthase G"/>
    <property type="match status" value="1"/>
</dbReference>
<feature type="domain" description="Malate synthase N-terminal" evidence="15">
    <location>
        <begin position="18"/>
        <end position="77"/>
    </location>
</feature>
<dbReference type="InterPro" id="IPR011076">
    <property type="entry name" value="Malate_synth_sf"/>
</dbReference>
<feature type="binding site" evidence="10">
    <location>
        <position position="313"/>
    </location>
    <ligand>
        <name>acetyl-CoA</name>
        <dbReference type="ChEBI" id="CHEBI:57288"/>
    </ligand>
</feature>
<evidence type="ECO:0000256" key="12">
    <source>
        <dbReference type="PIRSR" id="PIRSR601465-50"/>
    </source>
</evidence>
<evidence type="ECO:0000313" key="19">
    <source>
        <dbReference type="Proteomes" id="UP000199002"/>
    </source>
</evidence>
<dbReference type="GO" id="GO:0005829">
    <property type="term" value="C:cytosol"/>
    <property type="evidence" value="ECO:0007669"/>
    <property type="project" value="TreeGrafter"/>
</dbReference>
<dbReference type="GeneID" id="34231767"/>
<comment type="catalytic activity">
    <reaction evidence="9 10 13">
        <text>glyoxylate + acetyl-CoA + H2O = (S)-malate + CoA + H(+)</text>
        <dbReference type="Rhea" id="RHEA:18181"/>
        <dbReference type="ChEBI" id="CHEBI:15377"/>
        <dbReference type="ChEBI" id="CHEBI:15378"/>
        <dbReference type="ChEBI" id="CHEBI:15589"/>
        <dbReference type="ChEBI" id="CHEBI:36655"/>
        <dbReference type="ChEBI" id="CHEBI:57287"/>
        <dbReference type="ChEBI" id="CHEBI:57288"/>
        <dbReference type="EC" id="2.3.3.9"/>
    </reaction>
</comment>
<feature type="binding site" evidence="10">
    <location>
        <begin position="464"/>
        <end position="467"/>
    </location>
    <ligand>
        <name>glyoxylate</name>
        <dbReference type="ChEBI" id="CHEBI:36655"/>
    </ligand>
</feature>
<keyword evidence="3 10" id="KW-0963">Cytoplasm</keyword>
<evidence type="ECO:0000256" key="1">
    <source>
        <dbReference type="ARBA" id="ARBA00001946"/>
    </source>
</evidence>
<feature type="binding site" evidence="10">
    <location>
        <position position="276"/>
    </location>
    <ligand>
        <name>acetyl-CoA</name>
        <dbReference type="ChEBI" id="CHEBI:57288"/>
    </ligand>
</feature>
<feature type="binding site" evidence="10">
    <location>
        <position position="118"/>
    </location>
    <ligand>
        <name>acetyl-CoA</name>
        <dbReference type="ChEBI" id="CHEBI:57288"/>
    </ligand>
</feature>
<comment type="caution">
    <text evidence="10">Lacks conserved residue(s) required for the propagation of feature annotation.</text>
</comment>
<dbReference type="InterPro" id="IPR001465">
    <property type="entry name" value="Malate_synthase_TIM"/>
</dbReference>
<comment type="cofactor">
    <cofactor evidence="1 10">
        <name>Mg(2+)</name>
        <dbReference type="ChEBI" id="CHEBI:18420"/>
    </cofactor>
</comment>
<dbReference type="InterPro" id="IPR044856">
    <property type="entry name" value="Malate_synth_C_sf"/>
</dbReference>
<dbReference type="InterPro" id="IPR046363">
    <property type="entry name" value="MS_N_TIM-barrel_dom"/>
</dbReference>
<dbReference type="EMBL" id="FNQJ01000022">
    <property type="protein sequence ID" value="SEA66335.1"/>
    <property type="molecule type" value="Genomic_DNA"/>
</dbReference>
<keyword evidence="7 10" id="KW-0460">Magnesium</keyword>
<keyword evidence="6 10" id="KW-0479">Metal-binding</keyword>
<dbReference type="SUPFAM" id="SSF51645">
    <property type="entry name" value="Malate synthase G"/>
    <property type="match status" value="1"/>
</dbReference>
<gene>
    <name evidence="10" type="primary">glcB</name>
    <name evidence="18" type="ORF">SAMN05421875_1224</name>
</gene>
<comment type="pathway">
    <text evidence="10 13">Carbohydrate metabolism; glyoxylate cycle; (S)-malate from isocitrate: step 2/2.</text>
</comment>
<evidence type="ECO:0000256" key="5">
    <source>
        <dbReference type="ARBA" id="ARBA00022679"/>
    </source>
</evidence>
<feature type="binding site" evidence="10">
    <location>
        <position position="341"/>
    </location>
    <ligand>
        <name>glyoxylate</name>
        <dbReference type="ChEBI" id="CHEBI:36655"/>
    </ligand>
</feature>
<dbReference type="GO" id="GO:0006099">
    <property type="term" value="P:tricarboxylic acid cycle"/>
    <property type="evidence" value="ECO:0007669"/>
    <property type="project" value="UniProtKB-KW"/>
</dbReference>
<dbReference type="RefSeq" id="WP_092699435.1">
    <property type="nucleotide sequence ID" value="NZ_CAXIQL010000011.1"/>
</dbReference>
<dbReference type="UniPathway" id="UPA00703">
    <property type="reaction ID" value="UER00720"/>
</dbReference>
<evidence type="ECO:0000256" key="4">
    <source>
        <dbReference type="ARBA" id="ARBA00022532"/>
    </source>
</evidence>
<dbReference type="InterPro" id="IPR048356">
    <property type="entry name" value="MS_N"/>
</dbReference>
<accession>A0A1H4D0R3</accession>
<evidence type="ECO:0000313" key="18">
    <source>
        <dbReference type="EMBL" id="SEA66335.1"/>
    </source>
</evidence>
<feature type="modified residue" description="Cysteine sulfenic acid (-SOH)" evidence="10">
    <location>
        <position position="629"/>
    </location>
</feature>
<keyword evidence="2 10" id="KW-0329">Glyoxylate bypass</keyword>
<sequence length="735" mass="79266">MTARTSVHGLQVATSLFRFVEDKVLPGTGVQSSAFWKGFDAIVSDLAPRNIALLAERDRLQTELDTWHKAHPGPITDMAAYRKFLEAIGYLVPQPADVQATTTQVDDELAIQAGPQLVVPILNARYALNAANARWGSLYDALYGTDAIPETDGAEKGKGYNPVRGARVIEFARNVLDQSTPLATGSHKDATGYRVEGGQLVVALKNGSTTGLKNPAQFTGYQGSSAQPSSVLLQHNGLHLDIQINRATPIGQTDAAGVSDLVLEAALSTILDLEDSVAAVDADDKVLGYANWLGILQATLTESFDKGGKTVTRGLNPDRIYTAASGQGEVRLHGRSLMFLRNVGHLMTNPAILWTDAQGQQREIPEGIMDAVVTTAIALHDLQGHGKNGIRNSRKGSVYIVKPKMHGPAEVGFAAELFGRVEQLLGLPDSTVKLGIMDEERRTSVNLKACIAAASSRVAFINTGFLDRTGDEMHTAMHAGPMVRKGDMKTSAWLPAYERSNVLVGLSCGLRGKAQIGKGMWAMPDLMADMLKQKIAHPQAGANTAWVPSPTGATLHALHYLQVKVSDIQIALEKIDANAERDNLLTGLLTVPVASAPNWSDAEKQQELDNNAQGILGYVVRWVDQGVGCSKVPDIHNVGLMEDRATLRISSQHMANWLLHGVVTEAQVQETFRRMAAVVDQQNAGDPLYQPMAGHFETSYAYRAAVELVTKGTEQPSGYTEPLLHAWRLKLKAAA</sequence>
<comment type="subunit">
    <text evidence="10">Monomer.</text>
</comment>
<feature type="domain" description="Malate synthase G alpha-beta insertion" evidence="16">
    <location>
        <begin position="160"/>
        <end position="235"/>
    </location>
</feature>
<dbReference type="PANTHER" id="PTHR42739">
    <property type="entry name" value="MALATE SYNTHASE G"/>
    <property type="match status" value="1"/>
</dbReference>
<dbReference type="GO" id="GO:0000287">
    <property type="term" value="F:magnesium ion binding"/>
    <property type="evidence" value="ECO:0007669"/>
    <property type="project" value="TreeGrafter"/>
</dbReference>
<keyword evidence="4 10" id="KW-0816">Tricarboxylic acid cycle</keyword>
<evidence type="ECO:0000259" key="16">
    <source>
        <dbReference type="Pfam" id="PF20658"/>
    </source>
</evidence>
<evidence type="ECO:0000256" key="9">
    <source>
        <dbReference type="ARBA" id="ARBA00047918"/>
    </source>
</evidence>
<feature type="binding site" evidence="10">
    <location>
        <position position="439"/>
    </location>
    <ligand>
        <name>glyoxylate</name>
        <dbReference type="ChEBI" id="CHEBI:36655"/>
    </ligand>
</feature>
<dbReference type="AlphaFoldDB" id="A0A1H4D0R3"/>
<evidence type="ECO:0000259" key="17">
    <source>
        <dbReference type="Pfam" id="PF20659"/>
    </source>
</evidence>
<evidence type="ECO:0000256" key="6">
    <source>
        <dbReference type="ARBA" id="ARBA00022723"/>
    </source>
</evidence>
<feature type="active site" description="Proton acceptor" evidence="10 12">
    <location>
        <position position="341"/>
    </location>
</feature>
<dbReference type="Pfam" id="PF01274">
    <property type="entry name" value="MS_TIM-barrel"/>
    <property type="match status" value="1"/>
</dbReference>
<comment type="similarity">
    <text evidence="10 13">Belongs to the malate synthase family. GlcB subfamily.</text>
</comment>
<dbReference type="InterPro" id="IPR006253">
    <property type="entry name" value="Malate_synthG"/>
</dbReference>
<feature type="binding site" evidence="10">
    <location>
        <position position="439"/>
    </location>
    <ligand>
        <name>Mg(2+)</name>
        <dbReference type="ChEBI" id="CHEBI:18420"/>
    </ligand>
</feature>
<dbReference type="GO" id="GO:0004474">
    <property type="term" value="F:malate synthase activity"/>
    <property type="evidence" value="ECO:0007669"/>
    <property type="project" value="UniProtKB-UniRule"/>
</dbReference>
<feature type="domain" description="Malate synthase TIM barrel" evidence="14">
    <location>
        <begin position="338"/>
        <end position="585"/>
    </location>
</feature>
<dbReference type="InterPro" id="IPR048355">
    <property type="entry name" value="MS_C"/>
</dbReference>